<dbReference type="FunFam" id="1.20.1270.60:FF:000102">
    <property type="entry name" value="WGS project CABT00000000 data, contig 2.23"/>
    <property type="match status" value="1"/>
</dbReference>
<dbReference type="InterPro" id="IPR049609">
    <property type="entry name" value="Syp1-like_MHD"/>
</dbReference>
<reference evidence="4 5" key="1">
    <citation type="submission" date="2015-02" db="EMBL/GenBank/DDBJ databases">
        <title>Draft genome sequence of Aspergillus parasiticus SU-1.</title>
        <authorList>
            <person name="Yu J."/>
            <person name="Fedorova N."/>
            <person name="Yin Y."/>
            <person name="Losada L."/>
            <person name="Zafar N."/>
            <person name="Taujale R."/>
            <person name="Ehrlich K.C."/>
            <person name="Bhatnagar D."/>
            <person name="Cleveland T.E."/>
            <person name="Bennett J.W."/>
            <person name="Nierman W.C."/>
        </authorList>
    </citation>
    <scope>NUCLEOTIDE SEQUENCE [LARGE SCALE GENOMIC DNA]</scope>
    <source>
        <strain evidence="5">ATCC 56775 / NRRL 5862 / SRRC 143 / SU-1</strain>
    </source>
</reference>
<dbReference type="GO" id="GO:0032153">
    <property type="term" value="C:cell division site"/>
    <property type="evidence" value="ECO:0007669"/>
    <property type="project" value="TreeGrafter"/>
</dbReference>
<organism evidence="4 5">
    <name type="scientific">Aspergillus parasiticus (strain ATCC 56775 / NRRL 5862 / SRRC 143 / SU-1)</name>
    <dbReference type="NCBI Taxonomy" id="1403190"/>
    <lineage>
        <taxon>Eukaryota</taxon>
        <taxon>Fungi</taxon>
        <taxon>Dikarya</taxon>
        <taxon>Ascomycota</taxon>
        <taxon>Pezizomycotina</taxon>
        <taxon>Eurotiomycetes</taxon>
        <taxon>Eurotiomycetidae</taxon>
        <taxon>Eurotiales</taxon>
        <taxon>Aspergillaceae</taxon>
        <taxon>Aspergillus</taxon>
        <taxon>Aspergillus subgen. Circumdati</taxon>
    </lineage>
</organism>
<dbReference type="Gene3D" id="1.20.1270.60">
    <property type="entry name" value="Arfaptin homology (AH) domain/BAR domain"/>
    <property type="match status" value="1"/>
</dbReference>
<dbReference type="OrthoDB" id="331602at2759"/>
<comment type="caution">
    <text evidence="4">The sequence shown here is derived from an EMBL/GenBank/DDBJ whole genome shotgun (WGS) entry which is preliminary data.</text>
</comment>
<feature type="region of interest" description="Disordered" evidence="2">
    <location>
        <begin position="381"/>
        <end position="443"/>
    </location>
</feature>
<dbReference type="GO" id="GO:0032185">
    <property type="term" value="P:septin cytoskeleton organization"/>
    <property type="evidence" value="ECO:0007669"/>
    <property type="project" value="TreeGrafter"/>
</dbReference>
<proteinExistence type="predicted"/>
<dbReference type="Pfam" id="PF10291">
    <property type="entry name" value="muHD"/>
    <property type="match status" value="1"/>
</dbReference>
<sequence>MDLSRQEYPALLASLQPGQATGVLNDRIRLINKINADIADWLQERRRVEEAYAQGLRKLATRQQLDNGAALGHQFSNMVSIGQIRVFQIPWQRIVNATEMVASSHETFAQKIEEDVERPLRDYHTKNRELASLPGVQSDLATLAKNLEASLKKVEKAREKGPKGADKLAGAVAASEGVRQEWESRAPFAFEQLQAADESRLNHLRDALTQLETHESDQVERCRQAAETCLNVLLNVETADEIKTFAEKVNGGRPVVLRQQVSPTPAAAPSGPPPRLHDDTASQRSETSGPVRTPPAPEPQPRHSTPLGGLKRLGTVMNRRKSIIQPSGGAAFFSDKKHRSPFASFKRGDSREMQIPEALPDEERPGTALTTQENHNEVTRIPSETNDHEGHGPVTSIPATQSVPTTANGTTSPEPPAETSFAASDSNQPRVDSEGFSEPPQTIDEITRAQREAAGMEEAGINLTIRDQPIFEDEDQAKQAMDDMANQLRLRAQQTGVRRNVGTLRGRRDVRNTVFIPNPTQGSDVPTLPSGPDVPIPVSPGLSSKHAASPSIATEDHALSDTTSVRSGHTLHGSSGAVAHPDLHEPGLNASIIETVNAWFSDGVVTKSSVIGELALAYNGTPNANTTVRLEHFQVLEKVAANPHFVSEEKDKDLSDEKRGQYSIHIPTIARPSPVVAFKYQLHVDASDSSAYCPVIFKPVWNIEEHQASVIIFYSLNPSFTSSVPRESVTLKNLILTVNLDTSPEEGREVAHATSAVMYPNTGASFRRKHSAVTWKLPEFEVTAGSDGKLLVRFSTATSWPRKGKVDAKFEVHTLAGSRLGISAASPTEESMPKGSDPFADEDSGAPDYAQPSLTWKEVPTTRKLVGGKYVSS</sequence>
<dbReference type="PANTHER" id="PTHR23065">
    <property type="entry name" value="PROLINE-SERINE-THREONINE PHOSPHATASE INTERACTING PROTEIN 1"/>
    <property type="match status" value="1"/>
</dbReference>
<gene>
    <name evidence="4" type="ORF">P875_00021718</name>
</gene>
<accession>A0A0F0IGA7</accession>
<evidence type="ECO:0000256" key="1">
    <source>
        <dbReference type="ARBA" id="ARBA00022583"/>
    </source>
</evidence>
<dbReference type="PANTHER" id="PTHR23065:SF54">
    <property type="entry name" value="SUPPRESSOR OF YEAST PROFILIN DELETION"/>
    <property type="match status" value="1"/>
</dbReference>
<protein>
    <submittedName>
        <fullName evidence="4">Muniscin C-terminal mu homology domain protein</fullName>
    </submittedName>
</protein>
<feature type="domain" description="MHD" evidence="3">
    <location>
        <begin position="585"/>
        <end position="852"/>
    </location>
</feature>
<feature type="region of interest" description="Disordered" evidence="2">
    <location>
        <begin position="262"/>
        <end position="310"/>
    </location>
</feature>
<dbReference type="InterPro" id="IPR001060">
    <property type="entry name" value="FCH_dom"/>
</dbReference>
<evidence type="ECO:0000256" key="2">
    <source>
        <dbReference type="SAM" id="MobiDB-lite"/>
    </source>
</evidence>
<evidence type="ECO:0000313" key="4">
    <source>
        <dbReference type="EMBL" id="KJK66201.1"/>
    </source>
</evidence>
<feature type="region of interest" description="Disordered" evidence="2">
    <location>
        <begin position="514"/>
        <end position="582"/>
    </location>
</feature>
<dbReference type="InterPro" id="IPR018808">
    <property type="entry name" value="Muniscin_C"/>
</dbReference>
<dbReference type="GO" id="GO:0006897">
    <property type="term" value="P:endocytosis"/>
    <property type="evidence" value="ECO:0007669"/>
    <property type="project" value="UniProtKB-KW"/>
</dbReference>
<feature type="region of interest" description="Disordered" evidence="2">
    <location>
        <begin position="341"/>
        <end position="367"/>
    </location>
</feature>
<dbReference type="GO" id="GO:0005886">
    <property type="term" value="C:plasma membrane"/>
    <property type="evidence" value="ECO:0007669"/>
    <property type="project" value="TreeGrafter"/>
</dbReference>
<dbReference type="EMBL" id="JZEE01000316">
    <property type="protein sequence ID" value="KJK66201.1"/>
    <property type="molecule type" value="Genomic_DNA"/>
</dbReference>
<feature type="compositionally biased region" description="Polar residues" evidence="2">
    <location>
        <begin position="421"/>
        <end position="430"/>
    </location>
</feature>
<dbReference type="STRING" id="1403190.A0A0F0IGA7"/>
<dbReference type="Proteomes" id="UP000033540">
    <property type="component" value="Unassembled WGS sequence"/>
</dbReference>
<dbReference type="InterPro" id="IPR028565">
    <property type="entry name" value="MHD"/>
</dbReference>
<dbReference type="InterPro" id="IPR027267">
    <property type="entry name" value="AH/BAR_dom_sf"/>
</dbReference>
<dbReference type="CDD" id="cd07650">
    <property type="entry name" value="F-BAR_Syp1p_like"/>
    <property type="match status" value="1"/>
</dbReference>
<keyword evidence="1" id="KW-0254">Endocytosis</keyword>
<dbReference type="GO" id="GO:0030139">
    <property type="term" value="C:endocytic vesicle"/>
    <property type="evidence" value="ECO:0007669"/>
    <property type="project" value="TreeGrafter"/>
</dbReference>
<evidence type="ECO:0000259" key="3">
    <source>
        <dbReference type="PROSITE" id="PS51072"/>
    </source>
</evidence>
<dbReference type="Pfam" id="PF00611">
    <property type="entry name" value="FCH"/>
    <property type="match status" value="1"/>
</dbReference>
<name>A0A0F0IGA7_ASPPU</name>
<dbReference type="SUPFAM" id="SSF103657">
    <property type="entry name" value="BAR/IMD domain-like"/>
    <property type="match status" value="1"/>
</dbReference>
<dbReference type="CDD" id="cd09264">
    <property type="entry name" value="AP_Syp1_MHD"/>
    <property type="match status" value="1"/>
</dbReference>
<evidence type="ECO:0000313" key="5">
    <source>
        <dbReference type="Proteomes" id="UP000033540"/>
    </source>
</evidence>
<feature type="compositionally biased region" description="Polar residues" evidence="2">
    <location>
        <begin position="397"/>
        <end position="412"/>
    </location>
</feature>
<feature type="region of interest" description="Disordered" evidence="2">
    <location>
        <begin position="821"/>
        <end position="855"/>
    </location>
</feature>
<dbReference type="AlphaFoldDB" id="A0A0F0IGA7"/>
<dbReference type="PROSITE" id="PS51072">
    <property type="entry name" value="MHD"/>
    <property type="match status" value="1"/>
</dbReference>